<keyword evidence="1" id="KW-0732">Signal</keyword>
<reference evidence="2" key="1">
    <citation type="submission" date="2023-04" db="EMBL/GenBank/DDBJ databases">
        <title>Ambrosiozyma monospora NBRC 1965.</title>
        <authorList>
            <person name="Ichikawa N."/>
            <person name="Sato H."/>
            <person name="Tonouchi N."/>
        </authorList>
    </citation>
    <scope>NUCLEOTIDE SEQUENCE</scope>
    <source>
        <strain evidence="2">NBRC 1965</strain>
    </source>
</reference>
<sequence length="329" mass="34817">MRLNTFVTTITLASSALAAALPHPENTVSLPTPTDDPVVFPYQSASIGYFEFDVPAEYAPFTVVADPNGGFDFDAEYYYVDLDDSSAAASGSANFNAQEVTYAYSDSASSGQTVRVGLGIPLTGEFTTYDAQFTIAPQNAQSESSITIDATLTASGSDYVSAMVNLGYYTGAADAAATPSITNTPITVGLTAPSDLYFSELSYSAMGNVKYDSVMFEAIANGSTTHYIGPCIGVNDGGHFDGYLELTQSYPTINFIAYPQSCDDETLTAEFQISYSYITTVEGFTASQNAYLQKRRGGGGNRILSIGGIANITSDVEHKTLTTEVTADS</sequence>
<protein>
    <submittedName>
        <fullName evidence="2">Unnamed protein product</fullName>
    </submittedName>
</protein>
<evidence type="ECO:0000313" key="3">
    <source>
        <dbReference type="Proteomes" id="UP001165063"/>
    </source>
</evidence>
<organism evidence="2 3">
    <name type="scientific">Ambrosiozyma monospora</name>
    <name type="common">Yeast</name>
    <name type="synonym">Endomycopsis monosporus</name>
    <dbReference type="NCBI Taxonomy" id="43982"/>
    <lineage>
        <taxon>Eukaryota</taxon>
        <taxon>Fungi</taxon>
        <taxon>Dikarya</taxon>
        <taxon>Ascomycota</taxon>
        <taxon>Saccharomycotina</taxon>
        <taxon>Pichiomycetes</taxon>
        <taxon>Pichiales</taxon>
        <taxon>Pichiaceae</taxon>
        <taxon>Ambrosiozyma</taxon>
    </lineage>
</organism>
<gene>
    <name evidence="2" type="ORF">Amon01_000336700</name>
</gene>
<evidence type="ECO:0000313" key="2">
    <source>
        <dbReference type="EMBL" id="GMG26988.1"/>
    </source>
</evidence>
<dbReference type="AlphaFoldDB" id="A0A9W7DES2"/>
<evidence type="ECO:0000256" key="1">
    <source>
        <dbReference type="SAM" id="SignalP"/>
    </source>
</evidence>
<proteinExistence type="predicted"/>
<feature type="chain" id="PRO_5040866900" evidence="1">
    <location>
        <begin position="21"/>
        <end position="329"/>
    </location>
</feature>
<accession>A0A9W7DES2</accession>
<keyword evidence="3" id="KW-1185">Reference proteome</keyword>
<feature type="signal peptide" evidence="1">
    <location>
        <begin position="1"/>
        <end position="20"/>
    </location>
</feature>
<dbReference type="EMBL" id="BSXU01001396">
    <property type="protein sequence ID" value="GMG26988.1"/>
    <property type="molecule type" value="Genomic_DNA"/>
</dbReference>
<name>A0A9W7DES2_AMBMO</name>
<comment type="caution">
    <text evidence="2">The sequence shown here is derived from an EMBL/GenBank/DDBJ whole genome shotgun (WGS) entry which is preliminary data.</text>
</comment>
<dbReference type="Proteomes" id="UP001165063">
    <property type="component" value="Unassembled WGS sequence"/>
</dbReference>